<proteinExistence type="predicted"/>
<organism evidence="2 3">
    <name type="scientific">Methylobacterium nodulans (strain LMG 21967 / CNCM I-2342 / ORS 2060)</name>
    <dbReference type="NCBI Taxonomy" id="460265"/>
    <lineage>
        <taxon>Bacteria</taxon>
        <taxon>Pseudomonadati</taxon>
        <taxon>Pseudomonadota</taxon>
        <taxon>Alphaproteobacteria</taxon>
        <taxon>Hyphomicrobiales</taxon>
        <taxon>Methylobacteriaceae</taxon>
        <taxon>Methylobacterium</taxon>
    </lineage>
</organism>
<accession>B8II13</accession>
<evidence type="ECO:0000313" key="2">
    <source>
        <dbReference type="EMBL" id="ACL56051.1"/>
    </source>
</evidence>
<evidence type="ECO:0000313" key="3">
    <source>
        <dbReference type="Proteomes" id="UP000008207"/>
    </source>
</evidence>
<dbReference type="eggNOG" id="COG3683">
    <property type="taxonomic scope" value="Bacteria"/>
</dbReference>
<evidence type="ECO:0000256" key="1">
    <source>
        <dbReference type="SAM" id="SignalP"/>
    </source>
</evidence>
<sequence length="218" mass="22979">MHRIHAALLLLGLLLPGLLAPAGAEAHPHVWVQARSEVVLDEARNLVGMRVSWTFDPDYSAFAVLNLDSKRDGVPDPDKLATLARERVAALAETGYFVQAKLNGRPLAFSPPGDARAEYRDGRLTLSFTLAPLASPGAVRTLVVTTSDPDFYVAFGLAPGPEAVRLAGSPACLLKVTHPAKEARIGEQLIPDSEATARPGAAAATGADYTGRVLVACP</sequence>
<feature type="chain" id="PRO_5002874097" description="ABC transporter substrate-binding protein" evidence="1">
    <location>
        <begin position="27"/>
        <end position="218"/>
    </location>
</feature>
<keyword evidence="1" id="KW-0732">Signal</keyword>
<dbReference type="KEGG" id="mno:Mnod_1043"/>
<keyword evidence="3" id="KW-1185">Reference proteome</keyword>
<name>B8II13_METNO</name>
<protein>
    <recommendedName>
        <fullName evidence="4">ABC transporter substrate-binding protein</fullName>
    </recommendedName>
</protein>
<dbReference type="AlphaFoldDB" id="B8II13"/>
<feature type="signal peptide" evidence="1">
    <location>
        <begin position="1"/>
        <end position="26"/>
    </location>
</feature>
<reference evidence="2 3" key="1">
    <citation type="submission" date="2009-01" db="EMBL/GenBank/DDBJ databases">
        <title>Complete sequence of chromosome of Methylobacterium nodulans ORS 2060.</title>
        <authorList>
            <consortium name="US DOE Joint Genome Institute"/>
            <person name="Lucas S."/>
            <person name="Copeland A."/>
            <person name="Lapidus A."/>
            <person name="Glavina del Rio T."/>
            <person name="Dalin E."/>
            <person name="Tice H."/>
            <person name="Bruce D."/>
            <person name="Goodwin L."/>
            <person name="Pitluck S."/>
            <person name="Sims D."/>
            <person name="Brettin T."/>
            <person name="Detter J.C."/>
            <person name="Han C."/>
            <person name="Larimer F."/>
            <person name="Land M."/>
            <person name="Hauser L."/>
            <person name="Kyrpides N."/>
            <person name="Ivanova N."/>
            <person name="Marx C.J."/>
            <person name="Richardson P."/>
        </authorList>
    </citation>
    <scope>NUCLEOTIDE SEQUENCE [LARGE SCALE GENOMIC DNA]</scope>
    <source>
        <strain evidence="3">LMG 21967 / CNCM I-2342 / ORS 2060</strain>
    </source>
</reference>
<dbReference type="OrthoDB" id="1679673at2"/>
<dbReference type="InterPro" id="IPR010412">
    <property type="entry name" value="DUF1007"/>
</dbReference>
<dbReference type="STRING" id="460265.Mnod_1043"/>
<dbReference type="HOGENOM" id="CLU_088941_0_1_5"/>
<dbReference type="EMBL" id="CP001349">
    <property type="protein sequence ID" value="ACL56051.1"/>
    <property type="molecule type" value="Genomic_DNA"/>
</dbReference>
<dbReference type="Pfam" id="PF06226">
    <property type="entry name" value="DUF1007"/>
    <property type="match status" value="1"/>
</dbReference>
<dbReference type="Proteomes" id="UP000008207">
    <property type="component" value="Chromosome"/>
</dbReference>
<gene>
    <name evidence="2" type="ordered locus">Mnod_1043</name>
</gene>
<evidence type="ECO:0008006" key="4">
    <source>
        <dbReference type="Google" id="ProtNLM"/>
    </source>
</evidence>
<dbReference type="RefSeq" id="WP_015927749.1">
    <property type="nucleotide sequence ID" value="NC_011894.1"/>
</dbReference>